<keyword evidence="6" id="KW-0472">Membrane</keyword>
<name>A0AAD8JMD7_TARER</name>
<dbReference type="GO" id="GO:0005829">
    <property type="term" value="C:cytosol"/>
    <property type="evidence" value="ECO:0007669"/>
    <property type="project" value="TreeGrafter"/>
</dbReference>
<dbReference type="Pfam" id="PF00106">
    <property type="entry name" value="adh_short"/>
    <property type="match status" value="1"/>
</dbReference>
<dbReference type="GO" id="GO:0016491">
    <property type="term" value="F:oxidoreductase activity"/>
    <property type="evidence" value="ECO:0007669"/>
    <property type="project" value="UniProtKB-KW"/>
</dbReference>
<comment type="similarity">
    <text evidence="2">Belongs to the short-chain dehydrogenases/reductases (SDR) family.</text>
</comment>
<dbReference type="GO" id="GO:0016020">
    <property type="term" value="C:membrane"/>
    <property type="evidence" value="ECO:0007669"/>
    <property type="project" value="UniProtKB-SubCell"/>
</dbReference>
<evidence type="ECO:0000313" key="7">
    <source>
        <dbReference type="EMBL" id="KAK1407167.1"/>
    </source>
</evidence>
<accession>A0AAD8JMD7</accession>
<feature type="transmembrane region" description="Helical" evidence="6">
    <location>
        <begin position="21"/>
        <end position="45"/>
    </location>
</feature>
<dbReference type="Proteomes" id="UP001229421">
    <property type="component" value="Unassembled WGS sequence"/>
</dbReference>
<comment type="caution">
    <text evidence="7">The sequence shown here is derived from an EMBL/GenBank/DDBJ whole genome shotgun (WGS) entry which is preliminary data.</text>
</comment>
<proteinExistence type="inferred from homology"/>
<dbReference type="EMBL" id="JAUHHV010000011">
    <property type="protein sequence ID" value="KAK1407167.1"/>
    <property type="molecule type" value="Genomic_DNA"/>
</dbReference>
<gene>
    <name evidence="7" type="ORF">QVD17_38780</name>
</gene>
<dbReference type="PANTHER" id="PTHR43391:SF85">
    <property type="entry name" value="11-BETA-HYDROXYSTEROID DEHYDROGENASE"/>
    <property type="match status" value="1"/>
</dbReference>
<evidence type="ECO:0000256" key="2">
    <source>
        <dbReference type="ARBA" id="ARBA00006484"/>
    </source>
</evidence>
<protein>
    <submittedName>
        <fullName evidence="7">Uncharacterized protein</fullName>
    </submittedName>
</protein>
<comment type="subcellular location">
    <subcellularLocation>
        <location evidence="1">Membrane</location>
        <topology evidence="1">Single-pass type II membrane protein</topology>
    </subcellularLocation>
</comment>
<organism evidence="7 8">
    <name type="scientific">Tagetes erecta</name>
    <name type="common">African marigold</name>
    <dbReference type="NCBI Taxonomy" id="13708"/>
    <lineage>
        <taxon>Eukaryota</taxon>
        <taxon>Viridiplantae</taxon>
        <taxon>Streptophyta</taxon>
        <taxon>Embryophyta</taxon>
        <taxon>Tracheophyta</taxon>
        <taxon>Spermatophyta</taxon>
        <taxon>Magnoliopsida</taxon>
        <taxon>eudicotyledons</taxon>
        <taxon>Gunneridae</taxon>
        <taxon>Pentapetalae</taxon>
        <taxon>asterids</taxon>
        <taxon>campanulids</taxon>
        <taxon>Asterales</taxon>
        <taxon>Asteraceae</taxon>
        <taxon>Asteroideae</taxon>
        <taxon>Heliantheae alliance</taxon>
        <taxon>Tageteae</taxon>
        <taxon>Tagetes</taxon>
    </lineage>
</organism>
<keyword evidence="5" id="KW-0560">Oxidoreductase</keyword>
<dbReference type="SUPFAM" id="SSF51735">
    <property type="entry name" value="NAD(P)-binding Rossmann-fold domains"/>
    <property type="match status" value="1"/>
</dbReference>
<dbReference type="InterPro" id="IPR036291">
    <property type="entry name" value="NAD(P)-bd_dom_sf"/>
</dbReference>
<keyword evidence="3" id="KW-0521">NADP</keyword>
<keyword evidence="6" id="KW-0812">Transmembrane</keyword>
<keyword evidence="4" id="KW-0735">Signal-anchor</keyword>
<reference evidence="7" key="1">
    <citation type="journal article" date="2023" name="bioRxiv">
        <title>Improved chromosome-level genome assembly for marigold (Tagetes erecta).</title>
        <authorList>
            <person name="Jiang F."/>
            <person name="Yuan L."/>
            <person name="Wang S."/>
            <person name="Wang H."/>
            <person name="Xu D."/>
            <person name="Wang A."/>
            <person name="Fan W."/>
        </authorList>
    </citation>
    <scope>NUCLEOTIDE SEQUENCE</scope>
    <source>
        <strain evidence="7">WSJ</strain>
        <tissue evidence="7">Leaf</tissue>
    </source>
</reference>
<dbReference type="AlphaFoldDB" id="A0AAD8JMD7"/>
<evidence type="ECO:0000256" key="3">
    <source>
        <dbReference type="ARBA" id="ARBA00022857"/>
    </source>
</evidence>
<sequence length="183" mass="20536">MVLISHIQVFYLHTSFDMIHVILNVFFPLVSIILFIILVPILSLFDLMKFCYKSVYPEQLAGKVILITGASTGIGEQMAIEFAKEGACLALVARRERQLSRVAQYASAIGSPNVVVIPADVSKYDECNRLVDQTIKHFGRLLNVKWSEPSRSSINDNDVGVELQMREKFVYAPFSSIQHLSVS</sequence>
<dbReference type="InterPro" id="IPR002347">
    <property type="entry name" value="SDR_fam"/>
</dbReference>
<keyword evidence="8" id="KW-1185">Reference proteome</keyword>
<evidence type="ECO:0000256" key="4">
    <source>
        <dbReference type="ARBA" id="ARBA00022968"/>
    </source>
</evidence>
<evidence type="ECO:0000256" key="6">
    <source>
        <dbReference type="SAM" id="Phobius"/>
    </source>
</evidence>
<evidence type="ECO:0000256" key="1">
    <source>
        <dbReference type="ARBA" id="ARBA00004606"/>
    </source>
</evidence>
<evidence type="ECO:0000256" key="5">
    <source>
        <dbReference type="ARBA" id="ARBA00023002"/>
    </source>
</evidence>
<dbReference type="Gene3D" id="3.40.50.720">
    <property type="entry name" value="NAD(P)-binding Rossmann-like Domain"/>
    <property type="match status" value="1"/>
</dbReference>
<dbReference type="PANTHER" id="PTHR43391">
    <property type="entry name" value="RETINOL DEHYDROGENASE-RELATED"/>
    <property type="match status" value="1"/>
</dbReference>
<evidence type="ECO:0000313" key="8">
    <source>
        <dbReference type="Proteomes" id="UP001229421"/>
    </source>
</evidence>
<keyword evidence="6" id="KW-1133">Transmembrane helix</keyword>